<sequence length="99" mass="10977">MLRIVCLRRSQNFTSSVAIRMPPSVPLKHSSCSENHKINRGPIPLFQHHCSGVTPALSTLNFFKVKFPFTETTVKITGKPAGFFQNGSFPPFCGTARLN</sequence>
<organism evidence="1 2">
    <name type="scientific">Oedothorax gibbosus</name>
    <dbReference type="NCBI Taxonomy" id="931172"/>
    <lineage>
        <taxon>Eukaryota</taxon>
        <taxon>Metazoa</taxon>
        <taxon>Ecdysozoa</taxon>
        <taxon>Arthropoda</taxon>
        <taxon>Chelicerata</taxon>
        <taxon>Arachnida</taxon>
        <taxon>Araneae</taxon>
        <taxon>Araneomorphae</taxon>
        <taxon>Entelegynae</taxon>
        <taxon>Araneoidea</taxon>
        <taxon>Linyphiidae</taxon>
        <taxon>Erigoninae</taxon>
        <taxon>Oedothorax</taxon>
    </lineage>
</organism>
<keyword evidence="2" id="KW-1185">Reference proteome</keyword>
<dbReference type="AlphaFoldDB" id="A0AAV6TH46"/>
<evidence type="ECO:0000313" key="1">
    <source>
        <dbReference type="EMBL" id="KAG8171210.1"/>
    </source>
</evidence>
<protein>
    <submittedName>
        <fullName evidence="1">Uncharacterized protein</fullName>
    </submittedName>
</protein>
<gene>
    <name evidence="1" type="ORF">JTE90_003511</name>
</gene>
<dbReference type="Proteomes" id="UP000827092">
    <property type="component" value="Unassembled WGS sequence"/>
</dbReference>
<evidence type="ECO:0000313" key="2">
    <source>
        <dbReference type="Proteomes" id="UP000827092"/>
    </source>
</evidence>
<reference evidence="1 2" key="1">
    <citation type="journal article" date="2022" name="Nat. Ecol. Evol.">
        <title>A masculinizing supergene underlies an exaggerated male reproductive morph in a spider.</title>
        <authorList>
            <person name="Hendrickx F."/>
            <person name="De Corte Z."/>
            <person name="Sonet G."/>
            <person name="Van Belleghem S.M."/>
            <person name="Kostlbacher S."/>
            <person name="Vangestel C."/>
        </authorList>
    </citation>
    <scope>NUCLEOTIDE SEQUENCE [LARGE SCALE GENOMIC DNA]</scope>
    <source>
        <strain evidence="1">W744_W776</strain>
    </source>
</reference>
<proteinExistence type="predicted"/>
<dbReference type="EMBL" id="JAFNEN010004294">
    <property type="protein sequence ID" value="KAG8171210.1"/>
    <property type="molecule type" value="Genomic_DNA"/>
</dbReference>
<comment type="caution">
    <text evidence="1">The sequence shown here is derived from an EMBL/GenBank/DDBJ whole genome shotgun (WGS) entry which is preliminary data.</text>
</comment>
<name>A0AAV6TH46_9ARAC</name>
<accession>A0AAV6TH46</accession>